<organism evidence="2 3">
    <name type="scientific">Bordetella genomosp. 5</name>
    <dbReference type="NCBI Taxonomy" id="1395608"/>
    <lineage>
        <taxon>Bacteria</taxon>
        <taxon>Pseudomonadati</taxon>
        <taxon>Pseudomonadota</taxon>
        <taxon>Betaproteobacteria</taxon>
        <taxon>Burkholderiales</taxon>
        <taxon>Alcaligenaceae</taxon>
        <taxon>Bordetella</taxon>
    </lineage>
</organism>
<dbReference type="RefSeq" id="WP_094798638.1">
    <property type="nucleotide sequence ID" value="NZ_NEVP01000001.1"/>
</dbReference>
<dbReference type="EMBL" id="NEVP01000001">
    <property type="protein sequence ID" value="OZI55582.1"/>
    <property type="molecule type" value="Genomic_DNA"/>
</dbReference>
<proteinExistence type="predicted"/>
<feature type="region of interest" description="Disordered" evidence="1">
    <location>
        <begin position="1"/>
        <end position="29"/>
    </location>
</feature>
<keyword evidence="3" id="KW-1185">Reference proteome</keyword>
<reference evidence="2 3" key="1">
    <citation type="submission" date="2017-05" db="EMBL/GenBank/DDBJ databases">
        <title>Complete and WGS of Bordetella genogroups.</title>
        <authorList>
            <person name="Spilker T."/>
            <person name="LiPuma J."/>
        </authorList>
    </citation>
    <scope>NUCLEOTIDE SEQUENCE [LARGE SCALE GENOMIC DNA]</scope>
    <source>
        <strain evidence="2 3">AU10456</strain>
    </source>
</reference>
<evidence type="ECO:0000256" key="1">
    <source>
        <dbReference type="SAM" id="MobiDB-lite"/>
    </source>
</evidence>
<accession>A0A261U2D6</accession>
<dbReference type="Proteomes" id="UP000216913">
    <property type="component" value="Unassembled WGS sequence"/>
</dbReference>
<protein>
    <submittedName>
        <fullName evidence="2">Uncharacterized protein</fullName>
    </submittedName>
</protein>
<gene>
    <name evidence="2" type="ORF">CAL25_04105</name>
</gene>
<dbReference type="AlphaFoldDB" id="A0A261U2D6"/>
<evidence type="ECO:0000313" key="2">
    <source>
        <dbReference type="EMBL" id="OZI55582.1"/>
    </source>
</evidence>
<comment type="caution">
    <text evidence="2">The sequence shown here is derived from an EMBL/GenBank/DDBJ whole genome shotgun (WGS) entry which is preliminary data.</text>
</comment>
<name>A0A261U2D6_9BORD</name>
<sequence length="119" mass="12699">MQNEHPGAQEQSDRIAQQPQETAGRGEAGADRLVQALQASRSVAIGLRSLLSILQEDLSRSFYAPEPGRPLDVARADALFELAGVSLDLLNDKLEHVADSLAASAGRLSADPQQPQESI</sequence>
<evidence type="ECO:0000313" key="3">
    <source>
        <dbReference type="Proteomes" id="UP000216913"/>
    </source>
</evidence>